<keyword evidence="10" id="KW-0472">Membrane</keyword>
<evidence type="ECO:0000256" key="5">
    <source>
        <dbReference type="ARBA" id="ARBA00023002"/>
    </source>
</evidence>
<dbReference type="InterPro" id="IPR001128">
    <property type="entry name" value="Cyt_P450"/>
</dbReference>
<dbReference type="InterPro" id="IPR002401">
    <property type="entry name" value="Cyt_P450_E_grp-I"/>
</dbReference>
<evidence type="ECO:0000313" key="12">
    <source>
        <dbReference type="Proteomes" id="UP001219525"/>
    </source>
</evidence>
<keyword evidence="6 8" id="KW-0408">Iron</keyword>
<dbReference type="Pfam" id="PF00067">
    <property type="entry name" value="p450"/>
    <property type="match status" value="1"/>
</dbReference>
<evidence type="ECO:0000256" key="3">
    <source>
        <dbReference type="ARBA" id="ARBA00022617"/>
    </source>
</evidence>
<keyword evidence="7 9" id="KW-0503">Monooxygenase</keyword>
<dbReference type="PRINTS" id="PR00385">
    <property type="entry name" value="P450"/>
</dbReference>
<evidence type="ECO:0000256" key="9">
    <source>
        <dbReference type="RuleBase" id="RU000461"/>
    </source>
</evidence>
<feature type="transmembrane region" description="Helical" evidence="10">
    <location>
        <begin position="31"/>
        <end position="61"/>
    </location>
</feature>
<dbReference type="InterPro" id="IPR047146">
    <property type="entry name" value="Cyt_P450_E_CYP52_fungi"/>
</dbReference>
<dbReference type="InterPro" id="IPR017972">
    <property type="entry name" value="Cyt_P450_CS"/>
</dbReference>
<dbReference type="GO" id="GO:0005506">
    <property type="term" value="F:iron ion binding"/>
    <property type="evidence" value="ECO:0007669"/>
    <property type="project" value="InterPro"/>
</dbReference>
<dbReference type="PROSITE" id="PS00086">
    <property type="entry name" value="CYTOCHROME_P450"/>
    <property type="match status" value="1"/>
</dbReference>
<keyword evidence="10" id="KW-0812">Transmembrane</keyword>
<dbReference type="Gene3D" id="1.10.630.10">
    <property type="entry name" value="Cytochrome P450"/>
    <property type="match status" value="1"/>
</dbReference>
<protein>
    <submittedName>
        <fullName evidence="11">Cytochrome P450 monooxygenase CYP63</fullName>
    </submittedName>
</protein>
<evidence type="ECO:0000256" key="2">
    <source>
        <dbReference type="ARBA" id="ARBA00010617"/>
    </source>
</evidence>
<keyword evidence="4 8" id="KW-0479">Metal-binding</keyword>
<reference evidence="11" key="1">
    <citation type="submission" date="2023-03" db="EMBL/GenBank/DDBJ databases">
        <title>Massive genome expansion in bonnet fungi (Mycena s.s.) driven by repeated elements and novel gene families across ecological guilds.</title>
        <authorList>
            <consortium name="Lawrence Berkeley National Laboratory"/>
            <person name="Harder C.B."/>
            <person name="Miyauchi S."/>
            <person name="Viragh M."/>
            <person name="Kuo A."/>
            <person name="Thoen E."/>
            <person name="Andreopoulos B."/>
            <person name="Lu D."/>
            <person name="Skrede I."/>
            <person name="Drula E."/>
            <person name="Henrissat B."/>
            <person name="Morin E."/>
            <person name="Kohler A."/>
            <person name="Barry K."/>
            <person name="LaButti K."/>
            <person name="Morin E."/>
            <person name="Salamov A."/>
            <person name="Lipzen A."/>
            <person name="Mereny Z."/>
            <person name="Hegedus B."/>
            <person name="Baldrian P."/>
            <person name="Stursova M."/>
            <person name="Weitz H."/>
            <person name="Taylor A."/>
            <person name="Grigoriev I.V."/>
            <person name="Nagy L.G."/>
            <person name="Martin F."/>
            <person name="Kauserud H."/>
        </authorList>
    </citation>
    <scope>NUCLEOTIDE SEQUENCE</scope>
    <source>
        <strain evidence="11">9144</strain>
    </source>
</reference>
<dbReference type="Proteomes" id="UP001219525">
    <property type="component" value="Unassembled WGS sequence"/>
</dbReference>
<proteinExistence type="inferred from homology"/>
<evidence type="ECO:0000256" key="7">
    <source>
        <dbReference type="ARBA" id="ARBA00023033"/>
    </source>
</evidence>
<dbReference type="SUPFAM" id="SSF48264">
    <property type="entry name" value="Cytochrome P450"/>
    <property type="match status" value="1"/>
</dbReference>
<accession>A0AAD6YCG0</accession>
<dbReference type="GO" id="GO:0016705">
    <property type="term" value="F:oxidoreductase activity, acting on paired donors, with incorporation or reduction of molecular oxygen"/>
    <property type="evidence" value="ECO:0007669"/>
    <property type="project" value="InterPro"/>
</dbReference>
<comment type="cofactor">
    <cofactor evidence="1 8">
        <name>heme</name>
        <dbReference type="ChEBI" id="CHEBI:30413"/>
    </cofactor>
</comment>
<evidence type="ECO:0000256" key="4">
    <source>
        <dbReference type="ARBA" id="ARBA00022723"/>
    </source>
</evidence>
<keyword evidence="12" id="KW-1185">Reference proteome</keyword>
<dbReference type="GO" id="GO:0004497">
    <property type="term" value="F:monooxygenase activity"/>
    <property type="evidence" value="ECO:0007669"/>
    <property type="project" value="UniProtKB-KW"/>
</dbReference>
<comment type="caution">
    <text evidence="11">The sequence shown here is derived from an EMBL/GenBank/DDBJ whole genome shotgun (WGS) entry which is preliminary data.</text>
</comment>
<organism evidence="11 12">
    <name type="scientific">Mycena pura</name>
    <dbReference type="NCBI Taxonomy" id="153505"/>
    <lineage>
        <taxon>Eukaryota</taxon>
        <taxon>Fungi</taxon>
        <taxon>Dikarya</taxon>
        <taxon>Basidiomycota</taxon>
        <taxon>Agaricomycotina</taxon>
        <taxon>Agaricomycetes</taxon>
        <taxon>Agaricomycetidae</taxon>
        <taxon>Agaricales</taxon>
        <taxon>Marasmiineae</taxon>
        <taxon>Mycenaceae</taxon>
        <taxon>Mycena</taxon>
    </lineage>
</organism>
<dbReference type="GO" id="GO:0020037">
    <property type="term" value="F:heme binding"/>
    <property type="evidence" value="ECO:0007669"/>
    <property type="project" value="InterPro"/>
</dbReference>
<feature type="non-terminal residue" evidence="11">
    <location>
        <position position="1"/>
    </location>
</feature>
<gene>
    <name evidence="11" type="ORF">GGX14DRAFT_445215</name>
</gene>
<feature type="binding site" description="axial binding residue" evidence="8">
    <location>
        <position position="526"/>
    </location>
    <ligand>
        <name>heme</name>
        <dbReference type="ChEBI" id="CHEBI:30413"/>
    </ligand>
    <ligandPart>
        <name>Fe</name>
        <dbReference type="ChEBI" id="CHEBI:18248"/>
    </ligandPart>
</feature>
<dbReference type="AlphaFoldDB" id="A0AAD6YCG0"/>
<sequence length="601" mass="67796">TRMAPSKRKVTAFESSIPDYRRRILVSLTKALFLPPLVSLVVLCLVLGFPLGTFSVIAAAFSIPFTISARSYASIWSQDRAAKSLNAASIPRVRGKWPGNIDVAVRLVKSFEEGYVLQIFADLFQEYNTSTLNTRLFWDDQMITMDENVMKFVSSTGFSYFEKGILWHERIDKLLGTGLFNAEGDLWKKGRATARPFFAKERISDFEIFERTSATTLDLIASRSQTNLPIDIQDLVSRFTLDSASEFLFGMKLDTLSQPLTVPGKVKLGPKGSIPIEGATEFDQFTEAFERIAVIITRRGTQGDTWPLLELFEDKTEDSLATIMNWMESVVVRTLTEKERRKQAGLETSANEDVFLDFLASKTDDAEHIRYELITYLIASRDTTASLLTFVMYFFAMYPAVCDRLRTEILDALGHEKSPAYDVLRNMKYLRAVLNETLRLFPSAPLIARTSLSTPLVIPASNQKALYFPPKTQVMMVSLLTHRRHDLWGEDADEFRPERWLDPATQAKLNATPFMYCPFSGGPRICIGQEFALNEAGFFVVKLLQRFKAFTLAPKFQPSGSLPPESWAGKPGRQGVEKIFPAINFTLHSKGGVWLYADLDV</sequence>
<dbReference type="PANTHER" id="PTHR24287">
    <property type="entry name" value="P450, PUTATIVE (EUROFUNG)-RELATED"/>
    <property type="match status" value="1"/>
</dbReference>
<evidence type="ECO:0000256" key="1">
    <source>
        <dbReference type="ARBA" id="ARBA00001971"/>
    </source>
</evidence>
<keyword evidence="3 8" id="KW-0349">Heme</keyword>
<dbReference type="EMBL" id="JARJCW010000021">
    <property type="protein sequence ID" value="KAJ7213468.1"/>
    <property type="molecule type" value="Genomic_DNA"/>
</dbReference>
<dbReference type="InterPro" id="IPR036396">
    <property type="entry name" value="Cyt_P450_sf"/>
</dbReference>
<dbReference type="PRINTS" id="PR00463">
    <property type="entry name" value="EP450I"/>
</dbReference>
<evidence type="ECO:0000256" key="8">
    <source>
        <dbReference type="PIRSR" id="PIRSR602401-1"/>
    </source>
</evidence>
<evidence type="ECO:0000313" key="11">
    <source>
        <dbReference type="EMBL" id="KAJ7213468.1"/>
    </source>
</evidence>
<comment type="similarity">
    <text evidence="2 9">Belongs to the cytochrome P450 family.</text>
</comment>
<evidence type="ECO:0000256" key="10">
    <source>
        <dbReference type="SAM" id="Phobius"/>
    </source>
</evidence>
<keyword evidence="5 9" id="KW-0560">Oxidoreductase</keyword>
<name>A0AAD6YCG0_9AGAR</name>
<evidence type="ECO:0000256" key="6">
    <source>
        <dbReference type="ARBA" id="ARBA00023004"/>
    </source>
</evidence>
<keyword evidence="10" id="KW-1133">Transmembrane helix</keyword>
<dbReference type="PANTHER" id="PTHR24287:SF1">
    <property type="entry name" value="P450, PUTATIVE (EUROFUNG)-RELATED"/>
    <property type="match status" value="1"/>
</dbReference>